<evidence type="ECO:0008006" key="2">
    <source>
        <dbReference type="Google" id="ProtNLM"/>
    </source>
</evidence>
<dbReference type="PANTHER" id="PTHR35271">
    <property type="entry name" value="ABC TRANSPORTER, SUBSTRATE-BINDING LIPOPROTEIN-RELATED"/>
    <property type="match status" value="1"/>
</dbReference>
<gene>
    <name evidence="1" type="ORF">MNBD_GAMMA20-2038</name>
</gene>
<dbReference type="Pfam" id="PF04392">
    <property type="entry name" value="ABC_sub_bind"/>
    <property type="match status" value="1"/>
</dbReference>
<sequence length="331" mass="36993">MSTPTTARSRTVSFFRYCVVLCLFAFDLSNSHADILRVTLIPSRDSGAYQRVIDTITARIDEQPQHTVLLKIISLDDFNQHSTAIDRTSDLLIPIGIRATDSIVQHPGSTPILATLVPRSSFNASRKKIMTEMPLESPRNISAILLDQPIERQLNLTRLLFGNVKRIGIPLGLGSQLRHDEIKNIARQFKLSIEIKNIDPVENLIHQISRLLDRSDALLALPNPAIFNRRNVRYILLSTYRKRIPVIGFSKSYVKAGALAATYSSPEQIGKQTAEAIIALQKNPAREFPAAAPPIYFSVAINEQVARSFGYTGLSAQQLARKISQLEREEQ</sequence>
<accession>A0A3B1A8K0</accession>
<proteinExistence type="predicted"/>
<protein>
    <recommendedName>
        <fullName evidence="2">ABC transporter substrate-binding protein</fullName>
    </recommendedName>
</protein>
<reference evidence="1" key="1">
    <citation type="submission" date="2018-06" db="EMBL/GenBank/DDBJ databases">
        <authorList>
            <person name="Zhirakovskaya E."/>
        </authorList>
    </citation>
    <scope>NUCLEOTIDE SEQUENCE</scope>
</reference>
<dbReference type="AlphaFoldDB" id="A0A3B1A8K0"/>
<dbReference type="PANTHER" id="PTHR35271:SF1">
    <property type="entry name" value="ABC TRANSPORTER, SUBSTRATE-BINDING LIPOPROTEIN"/>
    <property type="match status" value="1"/>
</dbReference>
<organism evidence="1">
    <name type="scientific">hydrothermal vent metagenome</name>
    <dbReference type="NCBI Taxonomy" id="652676"/>
    <lineage>
        <taxon>unclassified sequences</taxon>
        <taxon>metagenomes</taxon>
        <taxon>ecological metagenomes</taxon>
    </lineage>
</organism>
<dbReference type="InterPro" id="IPR007487">
    <property type="entry name" value="ABC_transpt-TYRBP-like"/>
</dbReference>
<dbReference type="Gene3D" id="3.40.50.2300">
    <property type="match status" value="1"/>
</dbReference>
<dbReference type="EMBL" id="UOFU01000246">
    <property type="protein sequence ID" value="VAX02059.1"/>
    <property type="molecule type" value="Genomic_DNA"/>
</dbReference>
<name>A0A3B1A8K0_9ZZZZ</name>
<evidence type="ECO:0000313" key="1">
    <source>
        <dbReference type="EMBL" id="VAX02059.1"/>
    </source>
</evidence>